<evidence type="ECO:0000256" key="2">
    <source>
        <dbReference type="SAM" id="Phobius"/>
    </source>
</evidence>
<dbReference type="PANTHER" id="PTHR22911">
    <property type="entry name" value="ACYL-MALONYL CONDENSING ENZYME-RELATED"/>
    <property type="match status" value="1"/>
</dbReference>
<dbReference type="Proteomes" id="UP000250192">
    <property type="component" value="Unassembled WGS sequence"/>
</dbReference>
<comment type="similarity">
    <text evidence="1">Belongs to the EamA transporter family.</text>
</comment>
<feature type="transmembrane region" description="Helical" evidence="2">
    <location>
        <begin position="272"/>
        <end position="289"/>
    </location>
</feature>
<protein>
    <submittedName>
        <fullName evidence="5">Predicted permeases</fullName>
    </submittedName>
</protein>
<reference evidence="5 6" key="1">
    <citation type="submission" date="2018-06" db="EMBL/GenBank/DDBJ databases">
        <authorList>
            <consortium name="Pathogen Informatics"/>
            <person name="Doyle S."/>
        </authorList>
    </citation>
    <scope>NUCLEOTIDE SEQUENCE [LARGE SCALE GENOMIC DNA]</scope>
    <source>
        <strain evidence="5 6">NCTC9935</strain>
    </source>
</reference>
<feature type="transmembrane region" description="Helical" evidence="2">
    <location>
        <begin position="243"/>
        <end position="265"/>
    </location>
</feature>
<dbReference type="InterPro" id="IPR000620">
    <property type="entry name" value="EamA_dom"/>
</dbReference>
<dbReference type="SUPFAM" id="SSF103481">
    <property type="entry name" value="Multidrug resistance efflux transporter EmrE"/>
    <property type="match status" value="2"/>
</dbReference>
<feature type="transmembrane region" description="Helical" evidence="2">
    <location>
        <begin position="154"/>
        <end position="174"/>
    </location>
</feature>
<evidence type="ECO:0000256" key="1">
    <source>
        <dbReference type="ARBA" id="ARBA00007362"/>
    </source>
</evidence>
<keyword evidence="2" id="KW-0472">Membrane</keyword>
<sequence length="290" mass="29203">MWVLAAALSALFAGLTAVLAKAGVASTSSTVATALRTAIVAAGAWGMAALTGTASGVASVDGTSALFLVLSGLATGASWLCYFAALSRGDVSRVAPIDKLSTVLAIILALVLLGEPVSLWGTAGIIAITAGTLLMVEPTELSSLPRALREGGSWLVYALASAFFAALTSILGKVGVSGVDATLGTAVRTLVVLAMAWVIVGAQGRLGEVRSIPGRELAFIVASGAATCASWLAYYHALKDGPASVVVPIDKLSILVTVAVSAVAFHERFTPRYLIGLALMCAGTVGMVVA</sequence>
<dbReference type="RefSeq" id="WP_111823687.1">
    <property type="nucleotide sequence ID" value="NZ_CBDERX010000053.1"/>
</dbReference>
<dbReference type="EMBL" id="UAPR01000003">
    <property type="protein sequence ID" value="SPT55644.1"/>
    <property type="molecule type" value="Genomic_DNA"/>
</dbReference>
<evidence type="ECO:0000259" key="4">
    <source>
        <dbReference type="Pfam" id="PF00892"/>
    </source>
</evidence>
<evidence type="ECO:0000313" key="6">
    <source>
        <dbReference type="Proteomes" id="UP000250192"/>
    </source>
</evidence>
<keyword evidence="2" id="KW-0812">Transmembrane</keyword>
<feature type="domain" description="EamA" evidence="4">
    <location>
        <begin position="2"/>
        <end position="136"/>
    </location>
</feature>
<feature type="transmembrane region" description="Helical" evidence="2">
    <location>
        <begin position="65"/>
        <end position="85"/>
    </location>
</feature>
<dbReference type="Pfam" id="PF00892">
    <property type="entry name" value="EamA"/>
    <property type="match status" value="2"/>
</dbReference>
<feature type="transmembrane region" description="Helical" evidence="2">
    <location>
        <begin position="186"/>
        <end position="205"/>
    </location>
</feature>
<keyword evidence="6" id="KW-1185">Reference proteome</keyword>
<feature type="transmembrane region" description="Helical" evidence="2">
    <location>
        <begin position="105"/>
        <end position="134"/>
    </location>
</feature>
<feature type="domain" description="EamA" evidence="4">
    <location>
        <begin position="153"/>
        <end position="288"/>
    </location>
</feature>
<proteinExistence type="inferred from homology"/>
<name>A0A2X0U0I1_9ACTO</name>
<dbReference type="Gene3D" id="1.10.3730.20">
    <property type="match status" value="2"/>
</dbReference>
<feature type="transmembrane region" description="Helical" evidence="2">
    <location>
        <begin position="36"/>
        <end position="58"/>
    </location>
</feature>
<organism evidence="5 6">
    <name type="scientific">Schaalia odontolytica</name>
    <dbReference type="NCBI Taxonomy" id="1660"/>
    <lineage>
        <taxon>Bacteria</taxon>
        <taxon>Bacillati</taxon>
        <taxon>Actinomycetota</taxon>
        <taxon>Actinomycetes</taxon>
        <taxon>Actinomycetales</taxon>
        <taxon>Actinomycetaceae</taxon>
        <taxon>Schaalia</taxon>
    </lineage>
</organism>
<gene>
    <name evidence="5" type="ORF">NCTC9935_01152</name>
</gene>
<feature type="chain" id="PRO_5015845366" evidence="3">
    <location>
        <begin position="23"/>
        <end position="290"/>
    </location>
</feature>
<dbReference type="GeneID" id="93758774"/>
<evidence type="ECO:0000313" key="5">
    <source>
        <dbReference type="EMBL" id="SPT55644.1"/>
    </source>
</evidence>
<dbReference type="GO" id="GO:0016020">
    <property type="term" value="C:membrane"/>
    <property type="evidence" value="ECO:0007669"/>
    <property type="project" value="InterPro"/>
</dbReference>
<keyword evidence="2" id="KW-1133">Transmembrane helix</keyword>
<dbReference type="OrthoDB" id="9806718at2"/>
<accession>A0A2X0U0I1</accession>
<dbReference type="AlphaFoldDB" id="A0A2X0U0I1"/>
<feature type="transmembrane region" description="Helical" evidence="2">
    <location>
        <begin position="217"/>
        <end position="237"/>
    </location>
</feature>
<dbReference type="PANTHER" id="PTHR22911:SF137">
    <property type="entry name" value="SOLUTE CARRIER FAMILY 35 MEMBER G2-RELATED"/>
    <property type="match status" value="1"/>
</dbReference>
<feature type="signal peptide" evidence="3">
    <location>
        <begin position="1"/>
        <end position="22"/>
    </location>
</feature>
<keyword evidence="3" id="KW-0732">Signal</keyword>
<dbReference type="InterPro" id="IPR037185">
    <property type="entry name" value="EmrE-like"/>
</dbReference>
<evidence type="ECO:0000256" key="3">
    <source>
        <dbReference type="SAM" id="SignalP"/>
    </source>
</evidence>